<accession>A0ACB6Z625</accession>
<reference evidence="1" key="2">
    <citation type="journal article" date="2020" name="Nat. Commun.">
        <title>Large-scale genome sequencing of mycorrhizal fungi provides insights into the early evolution of symbiotic traits.</title>
        <authorList>
            <person name="Miyauchi S."/>
            <person name="Kiss E."/>
            <person name="Kuo A."/>
            <person name="Drula E."/>
            <person name="Kohler A."/>
            <person name="Sanchez-Garcia M."/>
            <person name="Morin E."/>
            <person name="Andreopoulos B."/>
            <person name="Barry K.W."/>
            <person name="Bonito G."/>
            <person name="Buee M."/>
            <person name="Carver A."/>
            <person name="Chen C."/>
            <person name="Cichocki N."/>
            <person name="Clum A."/>
            <person name="Culley D."/>
            <person name="Crous P.W."/>
            <person name="Fauchery L."/>
            <person name="Girlanda M."/>
            <person name="Hayes R.D."/>
            <person name="Keri Z."/>
            <person name="LaButti K."/>
            <person name="Lipzen A."/>
            <person name="Lombard V."/>
            <person name="Magnuson J."/>
            <person name="Maillard F."/>
            <person name="Murat C."/>
            <person name="Nolan M."/>
            <person name="Ohm R.A."/>
            <person name="Pangilinan J."/>
            <person name="Pereira M.F."/>
            <person name="Perotto S."/>
            <person name="Peter M."/>
            <person name="Pfister S."/>
            <person name="Riley R."/>
            <person name="Sitrit Y."/>
            <person name="Stielow J.B."/>
            <person name="Szollosi G."/>
            <person name="Zifcakova L."/>
            <person name="Stursova M."/>
            <person name="Spatafora J.W."/>
            <person name="Tedersoo L."/>
            <person name="Vaario L.M."/>
            <person name="Yamada A."/>
            <person name="Yan M."/>
            <person name="Wang P."/>
            <person name="Xu J."/>
            <person name="Bruns T."/>
            <person name="Baldrian P."/>
            <person name="Vilgalys R."/>
            <person name="Dunand C."/>
            <person name="Henrissat B."/>
            <person name="Grigoriev I.V."/>
            <person name="Hibbett D."/>
            <person name="Nagy L.G."/>
            <person name="Martin F.M."/>
        </authorList>
    </citation>
    <scope>NUCLEOTIDE SEQUENCE</scope>
    <source>
        <strain evidence="1">P2</strain>
    </source>
</reference>
<organism evidence="1 2">
    <name type="scientific">Thelephora ganbajun</name>
    <name type="common">Ganba fungus</name>
    <dbReference type="NCBI Taxonomy" id="370292"/>
    <lineage>
        <taxon>Eukaryota</taxon>
        <taxon>Fungi</taxon>
        <taxon>Dikarya</taxon>
        <taxon>Basidiomycota</taxon>
        <taxon>Agaricomycotina</taxon>
        <taxon>Agaricomycetes</taxon>
        <taxon>Thelephorales</taxon>
        <taxon>Thelephoraceae</taxon>
        <taxon>Thelephora</taxon>
    </lineage>
</organism>
<proteinExistence type="predicted"/>
<reference evidence="1" key="1">
    <citation type="submission" date="2019-10" db="EMBL/GenBank/DDBJ databases">
        <authorList>
            <consortium name="DOE Joint Genome Institute"/>
            <person name="Kuo A."/>
            <person name="Miyauchi S."/>
            <person name="Kiss E."/>
            <person name="Drula E."/>
            <person name="Kohler A."/>
            <person name="Sanchez-Garcia M."/>
            <person name="Andreopoulos B."/>
            <person name="Barry K.W."/>
            <person name="Bonito G."/>
            <person name="Buee M."/>
            <person name="Carver A."/>
            <person name="Chen C."/>
            <person name="Cichocki N."/>
            <person name="Clum A."/>
            <person name="Culley D."/>
            <person name="Crous P.W."/>
            <person name="Fauchery L."/>
            <person name="Girlanda M."/>
            <person name="Hayes R."/>
            <person name="Keri Z."/>
            <person name="Labutti K."/>
            <person name="Lipzen A."/>
            <person name="Lombard V."/>
            <person name="Magnuson J."/>
            <person name="Maillard F."/>
            <person name="Morin E."/>
            <person name="Murat C."/>
            <person name="Nolan M."/>
            <person name="Ohm R."/>
            <person name="Pangilinan J."/>
            <person name="Pereira M."/>
            <person name="Perotto S."/>
            <person name="Peter M."/>
            <person name="Riley R."/>
            <person name="Sitrit Y."/>
            <person name="Stielow B."/>
            <person name="Szollosi G."/>
            <person name="Zifcakova L."/>
            <person name="Stursova M."/>
            <person name="Spatafora J.W."/>
            <person name="Tedersoo L."/>
            <person name="Vaario L.-M."/>
            <person name="Yamada A."/>
            <person name="Yan M."/>
            <person name="Wang P."/>
            <person name="Xu J."/>
            <person name="Bruns T."/>
            <person name="Baldrian P."/>
            <person name="Vilgalys R."/>
            <person name="Henrissat B."/>
            <person name="Grigoriev I.V."/>
            <person name="Hibbett D."/>
            <person name="Nagy L.G."/>
            <person name="Martin F.M."/>
        </authorList>
    </citation>
    <scope>NUCLEOTIDE SEQUENCE</scope>
    <source>
        <strain evidence="1">P2</strain>
    </source>
</reference>
<name>A0ACB6Z625_THEGA</name>
<evidence type="ECO:0000313" key="1">
    <source>
        <dbReference type="EMBL" id="KAF9644753.1"/>
    </source>
</evidence>
<protein>
    <submittedName>
        <fullName evidence="1">Kinase-like protein</fullName>
    </submittedName>
</protein>
<dbReference type="Proteomes" id="UP000886501">
    <property type="component" value="Unassembled WGS sequence"/>
</dbReference>
<evidence type="ECO:0000313" key="2">
    <source>
        <dbReference type="Proteomes" id="UP000886501"/>
    </source>
</evidence>
<keyword evidence="2" id="KW-1185">Reference proteome</keyword>
<sequence>MAPPTHPALQQISHLDTSSPGFRDQLDNALHGGEYRQCVSNLQDDDLVWLVDYLDEVLERLDLSGPLSRRCLRELRGVCGTKGILPTSYKLSTDLLRIDPNPFAVGGFGDVYRGTLNGSSACIKRVRVYIKDNPQKAAKAFCREAVIWKRLKHPNILPLLGVTTSPLQLISDWIPGGNLQEYIKKHPDTDRLQLLYEVANGLCYLHSCNVIHGGIKGPNILVDDSGHVRIADFGEAIIVKDEDSVEDDSLQGHTPQWTAPEVLLGENPSKESDIFSFAMVMIEVFTGAAPFNDCSPPMAMLEIIRGRRPQRPKHSAVTGRLWELIQRCWNQDPKLRPDAAEVLKELFACNLPAWKRLIGHTLSTEGRVRLMASIFSDRNEVEVFEHLSKDDAQAFVNVVDEVLDNLDSLPQWAYKRLLHSSYRICDRQVLLPKSLAIPLCYDPTKPARYRGGLADVWKGQHNGLDVAAKALKVYSTDNFGEIKRRFCREVMIWRTLRHPNVLPLLGVTMTENQLITVSEWMDNRNINEFLRRNGASANRLELLREITRGLIYMHDRGIIHGDLKGVSA</sequence>
<dbReference type="EMBL" id="MU118121">
    <property type="protein sequence ID" value="KAF9644753.1"/>
    <property type="molecule type" value="Genomic_DNA"/>
</dbReference>
<gene>
    <name evidence="1" type="ORF">BDM02DRAFT_3149878</name>
</gene>
<comment type="caution">
    <text evidence="1">The sequence shown here is derived from an EMBL/GenBank/DDBJ whole genome shotgun (WGS) entry which is preliminary data.</text>
</comment>